<evidence type="ECO:0000256" key="10">
    <source>
        <dbReference type="ARBA" id="ARBA00048954"/>
    </source>
</evidence>
<evidence type="ECO:0000256" key="6">
    <source>
        <dbReference type="ARBA" id="ARBA00022806"/>
    </source>
</evidence>
<dbReference type="EMBL" id="BAABEZ010000014">
    <property type="protein sequence ID" value="GAA4452090.1"/>
    <property type="molecule type" value="Genomic_DNA"/>
</dbReference>
<dbReference type="InterPro" id="IPR036185">
    <property type="entry name" value="DNA_heli_DnaB-like_N_sf"/>
</dbReference>
<keyword evidence="16" id="KW-1185">Reference proteome</keyword>
<accession>A0ABP8MPB6</accession>
<reference evidence="16" key="1">
    <citation type="journal article" date="2019" name="Int. J. Syst. Evol. Microbiol.">
        <title>The Global Catalogue of Microorganisms (GCM) 10K type strain sequencing project: providing services to taxonomists for standard genome sequencing and annotation.</title>
        <authorList>
            <consortium name="The Broad Institute Genomics Platform"/>
            <consortium name="The Broad Institute Genome Sequencing Center for Infectious Disease"/>
            <person name="Wu L."/>
            <person name="Ma J."/>
        </authorList>
    </citation>
    <scope>NUCLEOTIDE SEQUENCE [LARGE SCALE GENOMIC DNA]</scope>
    <source>
        <strain evidence="16">JCM 31921</strain>
    </source>
</reference>
<evidence type="ECO:0000256" key="9">
    <source>
        <dbReference type="ARBA" id="ARBA00023235"/>
    </source>
</evidence>
<dbReference type="Pfam" id="PF00772">
    <property type="entry name" value="DnaB"/>
    <property type="match status" value="1"/>
</dbReference>
<dbReference type="Proteomes" id="UP001501410">
    <property type="component" value="Unassembled WGS sequence"/>
</dbReference>
<evidence type="ECO:0000256" key="1">
    <source>
        <dbReference type="ARBA" id="ARBA00008428"/>
    </source>
</evidence>
<evidence type="ECO:0000256" key="2">
    <source>
        <dbReference type="ARBA" id="ARBA00022515"/>
    </source>
</evidence>
<protein>
    <recommendedName>
        <fullName evidence="11 12">Replicative DNA helicase</fullName>
        <ecNumber evidence="11 12">5.6.2.3</ecNumber>
    </recommendedName>
</protein>
<evidence type="ECO:0000256" key="7">
    <source>
        <dbReference type="ARBA" id="ARBA00022840"/>
    </source>
</evidence>
<evidence type="ECO:0000256" key="5">
    <source>
        <dbReference type="ARBA" id="ARBA00022801"/>
    </source>
</evidence>
<dbReference type="InterPro" id="IPR007694">
    <property type="entry name" value="DNA_helicase_DnaB-like_C"/>
</dbReference>
<dbReference type="SUPFAM" id="SSF52540">
    <property type="entry name" value="P-loop containing nucleoside triphosphate hydrolases"/>
    <property type="match status" value="1"/>
</dbReference>
<comment type="function">
    <text evidence="12">The main replicative DNA helicase, it participates in initiation and elongation during chromosome replication. Travels ahead of the DNA replisome, separating dsDNA into templates for DNA synthesis. A processive ATP-dependent 5'-3' DNA helicase it has DNA-dependent ATPase activity.</text>
</comment>
<dbReference type="GO" id="GO:0004386">
    <property type="term" value="F:helicase activity"/>
    <property type="evidence" value="ECO:0007669"/>
    <property type="project" value="UniProtKB-KW"/>
</dbReference>
<evidence type="ECO:0000256" key="12">
    <source>
        <dbReference type="RuleBase" id="RU362085"/>
    </source>
</evidence>
<dbReference type="InterPro" id="IPR007693">
    <property type="entry name" value="DNA_helicase_DnaB-like_N"/>
</dbReference>
<keyword evidence="8 12" id="KW-0238">DNA-binding</keyword>
<keyword evidence="4 12" id="KW-0547">Nucleotide-binding</keyword>
<comment type="catalytic activity">
    <reaction evidence="10 12">
        <text>ATP + H2O = ADP + phosphate + H(+)</text>
        <dbReference type="Rhea" id="RHEA:13065"/>
        <dbReference type="ChEBI" id="CHEBI:15377"/>
        <dbReference type="ChEBI" id="CHEBI:15378"/>
        <dbReference type="ChEBI" id="CHEBI:30616"/>
        <dbReference type="ChEBI" id="CHEBI:43474"/>
        <dbReference type="ChEBI" id="CHEBI:456216"/>
        <dbReference type="EC" id="5.6.2.3"/>
    </reaction>
</comment>
<dbReference type="PANTHER" id="PTHR30153">
    <property type="entry name" value="REPLICATIVE DNA HELICASE DNAB"/>
    <property type="match status" value="1"/>
</dbReference>
<dbReference type="PROSITE" id="PS51199">
    <property type="entry name" value="SF4_HELICASE"/>
    <property type="match status" value="1"/>
</dbReference>
<name>A0ABP8MPB6_9BACT</name>
<evidence type="ECO:0000256" key="11">
    <source>
        <dbReference type="NCBIfam" id="TIGR00665"/>
    </source>
</evidence>
<proteinExistence type="inferred from homology"/>
<keyword evidence="5 12" id="KW-0378">Hydrolase</keyword>
<keyword evidence="6 12" id="KW-0347">Helicase</keyword>
<evidence type="ECO:0000256" key="8">
    <source>
        <dbReference type="ARBA" id="ARBA00023125"/>
    </source>
</evidence>
<comment type="caution">
    <text evidence="15">The sequence shown here is derived from an EMBL/GenBank/DDBJ whole genome shotgun (WGS) entry which is preliminary data.</text>
</comment>
<dbReference type="InterPro" id="IPR007692">
    <property type="entry name" value="DNA_helicase_DnaB"/>
</dbReference>
<dbReference type="NCBIfam" id="TIGR00665">
    <property type="entry name" value="DnaB"/>
    <property type="match status" value="1"/>
</dbReference>
<dbReference type="Gene3D" id="3.40.50.300">
    <property type="entry name" value="P-loop containing nucleotide triphosphate hydrolases"/>
    <property type="match status" value="1"/>
</dbReference>
<dbReference type="EC" id="5.6.2.3" evidence="11 12"/>
<feature type="domain" description="SF4 helicase" evidence="14">
    <location>
        <begin position="199"/>
        <end position="474"/>
    </location>
</feature>
<dbReference type="Pfam" id="PF03796">
    <property type="entry name" value="DnaB_C"/>
    <property type="match status" value="1"/>
</dbReference>
<gene>
    <name evidence="15" type="primary">dnaB</name>
    <name evidence="15" type="ORF">GCM10023092_10510</name>
</gene>
<evidence type="ECO:0000256" key="3">
    <source>
        <dbReference type="ARBA" id="ARBA00022705"/>
    </source>
</evidence>
<dbReference type="InterPro" id="IPR016136">
    <property type="entry name" value="DNA_helicase_N/primase_C"/>
</dbReference>
<dbReference type="RefSeq" id="WP_344823509.1">
    <property type="nucleotide sequence ID" value="NZ_BAABEZ010000014.1"/>
</dbReference>
<feature type="region of interest" description="Disordered" evidence="13">
    <location>
        <begin position="508"/>
        <end position="554"/>
    </location>
</feature>
<keyword evidence="7 12" id="KW-0067">ATP-binding</keyword>
<sequence>MAVNVKKDFGNYRKNKTDISSSLVYGKIPPQANELEEAVLGAIMLEKDKMAEVLEIIQSPDCFYVSAHQKIYASIRSLFDKGMPVDLLTVTEELRKTGDLEFVGGPYFLTKLTMSVVSSAHVEAHARIVMEKFIQRELIRISGEVISDAYEDSTDVFDLLDKAETGLYEITDKHLRKNFKSLTDVLVETVKEIEAAKNNKSDLTGVPSGFVELDRATAGWQKNALIIVAARPAVGKTAFTLNLAMNAAKNSEKPYPVAFFSLEMGAGELVKRMLSATTEVSMDAITKGRMEEHEFVQLTQRMTKLANMPIYLDDQAALNIFELRAKARRLKQRHNIQMIIIDYLQLMSAGNDKGPGNREQEISKISRDLKALAKELEIPIIALSQLNRAVENRKESKVPQLSDLRESGAIEQDADMVMFLYRPEYYGIENNEMGEAVEGETHIHIAKNRSGSTATIKLQFIKEYQKFVDLPDTSFGSFQPMDNPQAGIRRDPDGFGDSKFFIAGGNNGGFQTMPSKANNVNWDDEEDPNGGSKNTRRGGLGNSFGSGQDEEAPF</sequence>
<evidence type="ECO:0000256" key="4">
    <source>
        <dbReference type="ARBA" id="ARBA00022741"/>
    </source>
</evidence>
<comment type="similarity">
    <text evidence="1 12">Belongs to the helicase family. DnaB subfamily.</text>
</comment>
<evidence type="ECO:0000259" key="14">
    <source>
        <dbReference type="PROSITE" id="PS51199"/>
    </source>
</evidence>
<dbReference type="SUPFAM" id="SSF48024">
    <property type="entry name" value="N-terminal domain of DnaB helicase"/>
    <property type="match status" value="1"/>
</dbReference>
<dbReference type="Gene3D" id="1.10.860.10">
    <property type="entry name" value="DNAb Helicase, Chain A"/>
    <property type="match status" value="1"/>
</dbReference>
<evidence type="ECO:0000313" key="16">
    <source>
        <dbReference type="Proteomes" id="UP001501410"/>
    </source>
</evidence>
<feature type="compositionally biased region" description="Polar residues" evidence="13">
    <location>
        <begin position="509"/>
        <end position="521"/>
    </location>
</feature>
<organism evidence="15 16">
    <name type="scientific">Rurimicrobium arvi</name>
    <dbReference type="NCBI Taxonomy" id="2049916"/>
    <lineage>
        <taxon>Bacteria</taxon>
        <taxon>Pseudomonadati</taxon>
        <taxon>Bacteroidota</taxon>
        <taxon>Chitinophagia</taxon>
        <taxon>Chitinophagales</taxon>
        <taxon>Chitinophagaceae</taxon>
        <taxon>Rurimicrobium</taxon>
    </lineage>
</organism>
<dbReference type="InterPro" id="IPR027417">
    <property type="entry name" value="P-loop_NTPase"/>
</dbReference>
<evidence type="ECO:0000256" key="13">
    <source>
        <dbReference type="SAM" id="MobiDB-lite"/>
    </source>
</evidence>
<keyword evidence="2 12" id="KW-0639">Primosome</keyword>
<dbReference type="PANTHER" id="PTHR30153:SF2">
    <property type="entry name" value="REPLICATIVE DNA HELICASE"/>
    <property type="match status" value="1"/>
</dbReference>
<keyword evidence="3 12" id="KW-0235">DNA replication</keyword>
<evidence type="ECO:0000313" key="15">
    <source>
        <dbReference type="EMBL" id="GAA4452090.1"/>
    </source>
</evidence>
<keyword evidence="9" id="KW-0413">Isomerase</keyword>
<dbReference type="CDD" id="cd00984">
    <property type="entry name" value="DnaB_C"/>
    <property type="match status" value="1"/>
</dbReference>